<dbReference type="Pfam" id="PF03865">
    <property type="entry name" value="ShlB"/>
    <property type="match status" value="1"/>
</dbReference>
<dbReference type="EMBL" id="JBCPYA010000002">
    <property type="protein sequence ID" value="MEN2469964.1"/>
    <property type="molecule type" value="Genomic_DNA"/>
</dbReference>
<reference evidence="11 12" key="1">
    <citation type="submission" date="2024-05" db="EMBL/GenBank/DDBJ databases">
        <title>Burkholderia sp. Nov. a novel bacteria isolated from rhizosphere soil of Camellia sinensis.</title>
        <authorList>
            <person name="Dong Y."/>
        </authorList>
    </citation>
    <scope>NUCLEOTIDE SEQUENCE [LARGE SCALE GENOMIC DNA]</scope>
    <source>
        <strain evidence="11 12">GS2Y</strain>
    </source>
</reference>
<dbReference type="InterPro" id="IPR034746">
    <property type="entry name" value="POTRA"/>
</dbReference>
<feature type="region of interest" description="Disordered" evidence="9">
    <location>
        <begin position="72"/>
        <end position="95"/>
    </location>
</feature>
<evidence type="ECO:0000259" key="10">
    <source>
        <dbReference type="PROSITE" id="PS51779"/>
    </source>
</evidence>
<dbReference type="Gene3D" id="2.40.160.50">
    <property type="entry name" value="membrane protein fhac: a member of the omp85/tpsb transporter family"/>
    <property type="match status" value="1"/>
</dbReference>
<dbReference type="InterPro" id="IPR013686">
    <property type="entry name" value="Polypept-transport_assoc_ShlB"/>
</dbReference>
<evidence type="ECO:0000256" key="6">
    <source>
        <dbReference type="ARBA" id="ARBA00022927"/>
    </source>
</evidence>
<name>A0ABU9WDM2_9BURK</name>
<sequence length="597" mass="63848">MWADQVQTRIVVRFRDDVGAFLVADPRVAGSRAVAVEAGDVRHAIRGGSLALCLSLLWGAGAASLPGQAHAQVPNAGSTMRDVETSRPALPPEAAPDLEIVPSESAAQPPPEAGPRIVVRAFEVGGNTVFDSATLQALVAGLAGDTLGFADLQRAAERITAYYRERGYVLARAYLPKQDIEDGVVRIEVAEGRYGKIEIQNHSRVFDAVLRQPLSTLHSGDVVHGSSLERSLLLLDDLAGVGARGTLRPGEAPGTTDLVVEAERAAPASGSLEFDNFGAVSTGRYRVGGSVDVNAPLRLGDRLSLRGLGTDERQRYYRAAYQVPVGPASMRVGVAYSSVHYRVAGRFSDLEMSGRASVQTAYVVQPLVRGRDFSLTAQVQYENKNLRDEYGALELRNDKNIGLWTVGLSGNNQDGWLGGGRSGFSVMFGVGRLRSNDVFAANELTKAIGSFAKLNLNAQRIQALGGRFQLYAQVSAQLASRNLDSSEKFSLGGPYGVRAYALGEGSGDQGWQASAELRYLVAPGWQVSTFVDAGGVQVNRHPWTHERNTQHMQAAGVGASWYGAKRQVTLTAALPLGRGSDSPARSPSVWVQAAQYF</sequence>
<evidence type="ECO:0000256" key="3">
    <source>
        <dbReference type="ARBA" id="ARBA00022448"/>
    </source>
</evidence>
<dbReference type="Proteomes" id="UP001466933">
    <property type="component" value="Unassembled WGS sequence"/>
</dbReference>
<evidence type="ECO:0000313" key="12">
    <source>
        <dbReference type="Proteomes" id="UP001466933"/>
    </source>
</evidence>
<dbReference type="RefSeq" id="WP_343491537.1">
    <property type="nucleotide sequence ID" value="NZ_JBCPYA010000002.1"/>
</dbReference>
<evidence type="ECO:0000313" key="11">
    <source>
        <dbReference type="EMBL" id="MEN2469964.1"/>
    </source>
</evidence>
<dbReference type="PROSITE" id="PS51779">
    <property type="entry name" value="POTRA"/>
    <property type="match status" value="1"/>
</dbReference>
<evidence type="ECO:0000256" key="2">
    <source>
        <dbReference type="ARBA" id="ARBA00009055"/>
    </source>
</evidence>
<keyword evidence="4" id="KW-1134">Transmembrane beta strand</keyword>
<dbReference type="InterPro" id="IPR051544">
    <property type="entry name" value="TPS_OM_transporter"/>
</dbReference>
<gene>
    <name evidence="11" type="ORF">VOI36_08670</name>
</gene>
<dbReference type="PANTHER" id="PTHR34597:SF1">
    <property type="entry name" value="HEME_HEMOPEXIN TRANSPORTER PROTEIN HUXB"/>
    <property type="match status" value="1"/>
</dbReference>
<evidence type="ECO:0000256" key="5">
    <source>
        <dbReference type="ARBA" id="ARBA00022692"/>
    </source>
</evidence>
<comment type="similarity">
    <text evidence="2">Belongs to the TPS (TC 1.B.20) family.</text>
</comment>
<dbReference type="InterPro" id="IPR005565">
    <property type="entry name" value="Hemolysn_activator_HlyB_C"/>
</dbReference>
<keyword evidence="3" id="KW-0813">Transport</keyword>
<evidence type="ECO:0000256" key="8">
    <source>
        <dbReference type="ARBA" id="ARBA00023237"/>
    </source>
</evidence>
<dbReference type="PANTHER" id="PTHR34597">
    <property type="entry name" value="SLR1661 PROTEIN"/>
    <property type="match status" value="1"/>
</dbReference>
<protein>
    <submittedName>
        <fullName evidence="11">ShlB/FhaC/HecB family hemolysin secretion/activation protein</fullName>
    </submittedName>
</protein>
<comment type="subcellular location">
    <subcellularLocation>
        <location evidence="1">Cell outer membrane</location>
    </subcellularLocation>
</comment>
<proteinExistence type="inferred from homology"/>
<comment type="caution">
    <text evidence="11">The sequence shown here is derived from an EMBL/GenBank/DDBJ whole genome shotgun (WGS) entry which is preliminary data.</text>
</comment>
<organism evidence="11 12">
    <name type="scientific">Burkholderia theae</name>
    <dbReference type="NCBI Taxonomy" id="3143496"/>
    <lineage>
        <taxon>Bacteria</taxon>
        <taxon>Pseudomonadati</taxon>
        <taxon>Pseudomonadota</taxon>
        <taxon>Betaproteobacteria</taxon>
        <taxon>Burkholderiales</taxon>
        <taxon>Burkholderiaceae</taxon>
        <taxon>Burkholderia</taxon>
    </lineage>
</organism>
<keyword evidence="6" id="KW-0653">Protein transport</keyword>
<keyword evidence="7" id="KW-0472">Membrane</keyword>
<evidence type="ECO:0000256" key="9">
    <source>
        <dbReference type="SAM" id="MobiDB-lite"/>
    </source>
</evidence>
<dbReference type="Gene3D" id="3.10.20.310">
    <property type="entry name" value="membrane protein fhac"/>
    <property type="match status" value="1"/>
</dbReference>
<evidence type="ECO:0000256" key="4">
    <source>
        <dbReference type="ARBA" id="ARBA00022452"/>
    </source>
</evidence>
<dbReference type="Pfam" id="PF08479">
    <property type="entry name" value="POTRA_2"/>
    <property type="match status" value="1"/>
</dbReference>
<accession>A0ABU9WDM2</accession>
<keyword evidence="12" id="KW-1185">Reference proteome</keyword>
<keyword evidence="5" id="KW-0812">Transmembrane</keyword>
<evidence type="ECO:0000256" key="7">
    <source>
        <dbReference type="ARBA" id="ARBA00023136"/>
    </source>
</evidence>
<keyword evidence="8" id="KW-0998">Cell outer membrane</keyword>
<evidence type="ECO:0000256" key="1">
    <source>
        <dbReference type="ARBA" id="ARBA00004442"/>
    </source>
</evidence>
<feature type="domain" description="POTRA" evidence="10">
    <location>
        <begin position="117"/>
        <end position="192"/>
    </location>
</feature>